<feature type="compositionally biased region" description="Low complexity" evidence="1">
    <location>
        <begin position="137"/>
        <end position="154"/>
    </location>
</feature>
<dbReference type="Proteomes" id="UP000605897">
    <property type="component" value="Unassembled WGS sequence"/>
</dbReference>
<feature type="compositionally biased region" description="Low complexity" evidence="1">
    <location>
        <begin position="108"/>
        <end position="119"/>
    </location>
</feature>
<protein>
    <submittedName>
        <fullName evidence="2">Uncharacterized protein</fullName>
    </submittedName>
</protein>
<keyword evidence="3" id="KW-1185">Reference proteome</keyword>
<gene>
    <name evidence="2" type="ORF">GCM10017786_13120</name>
</gene>
<reference evidence="3" key="1">
    <citation type="journal article" date="2019" name="Int. J. Syst. Evol. Microbiol.">
        <title>The Global Catalogue of Microorganisms (GCM) 10K type strain sequencing project: providing services to taxonomists for standard genome sequencing and annotation.</title>
        <authorList>
            <consortium name="The Broad Institute Genomics Platform"/>
            <consortium name="The Broad Institute Genome Sequencing Center for Infectious Disease"/>
            <person name="Wu L."/>
            <person name="Ma J."/>
        </authorList>
    </citation>
    <scope>NUCLEOTIDE SEQUENCE [LARGE SCALE GENOMIC DNA]</scope>
    <source>
        <strain evidence="3">CGMCC 4.7677</strain>
    </source>
</reference>
<proteinExistence type="predicted"/>
<dbReference type="EMBL" id="BNAU01000001">
    <property type="protein sequence ID" value="GHE83406.1"/>
    <property type="molecule type" value="Genomic_DNA"/>
</dbReference>
<organism evidence="2 3">
    <name type="scientific">Amycolatopsis deserti</name>
    <dbReference type="NCBI Taxonomy" id="185696"/>
    <lineage>
        <taxon>Bacteria</taxon>
        <taxon>Bacillati</taxon>
        <taxon>Actinomycetota</taxon>
        <taxon>Actinomycetes</taxon>
        <taxon>Pseudonocardiales</taxon>
        <taxon>Pseudonocardiaceae</taxon>
        <taxon>Amycolatopsis</taxon>
    </lineage>
</organism>
<name>A0ABQ3II66_9PSEU</name>
<evidence type="ECO:0000256" key="1">
    <source>
        <dbReference type="SAM" id="MobiDB-lite"/>
    </source>
</evidence>
<comment type="caution">
    <text evidence="2">The sequence shown here is derived from an EMBL/GenBank/DDBJ whole genome shotgun (WGS) entry which is preliminary data.</text>
</comment>
<sequence length="172" mass="18555">MVGEEPAEVLGPAGELPHLRADWMRRVLTVPYIPVLGATHPDLCTTEMFVEVFAEVLTASRAGVALPLDKDRRWSPTKADIVLTDEIVHRPDHTIIPVLSQRGGGTVRPTSTATPPTSTRYRRRHAAAASPTQPHTGASSGSAPAPPAKRTTPAYSSKTSTTQPPNLQQDRR</sequence>
<accession>A0ABQ3II66</accession>
<evidence type="ECO:0000313" key="3">
    <source>
        <dbReference type="Proteomes" id="UP000605897"/>
    </source>
</evidence>
<evidence type="ECO:0000313" key="2">
    <source>
        <dbReference type="EMBL" id="GHE83406.1"/>
    </source>
</evidence>
<feature type="region of interest" description="Disordered" evidence="1">
    <location>
        <begin position="98"/>
        <end position="172"/>
    </location>
</feature>
<feature type="compositionally biased region" description="Polar residues" evidence="1">
    <location>
        <begin position="155"/>
        <end position="172"/>
    </location>
</feature>